<dbReference type="OrthoDB" id="9798407at2"/>
<reference evidence="2 3" key="1">
    <citation type="submission" date="2016-05" db="EMBL/GenBank/DDBJ databases">
        <title>Paenibacillus oryzae. sp. nov., isolated from the rice root.</title>
        <authorList>
            <person name="Zhang J."/>
            <person name="Zhang X."/>
        </authorList>
    </citation>
    <scope>NUCLEOTIDE SEQUENCE [LARGE SCALE GENOMIC DNA]</scope>
    <source>
        <strain evidence="2 3">1DrF-4</strain>
    </source>
</reference>
<evidence type="ECO:0000313" key="3">
    <source>
        <dbReference type="Proteomes" id="UP000092024"/>
    </source>
</evidence>
<dbReference type="AlphaFoldDB" id="A0A1A5YF25"/>
<dbReference type="RefSeq" id="WP_068684609.1">
    <property type="nucleotide sequence ID" value="NZ_LYPA01000065.1"/>
</dbReference>
<comment type="caution">
    <text evidence="2">The sequence shown here is derived from an EMBL/GenBank/DDBJ whole genome shotgun (WGS) entry which is preliminary data.</text>
</comment>
<sequence length="289" mass="32491">MSITAGINIYSVYKQLAQDYYGTLRQLAEAGYTHLEMLGFNMVKMSRFSDEFPAREVAAELAASGLKAVAAHEGPMPGEDLLAHSWDGLMDYYEQLGCMSLVLPSVWMDDRDSTLRLAEQLEQLGGKLARRGFQLYLHNHAHEFKTVGDTTLFELLAQHTDPKHLKFELDLVWVMRAGVDPVSVMERVGGRCDMIHQKDYNKQLSGSLNLFEAVKANGDEGLGFMELYRKYIAPSDFVDLGTGDFDFAPIYERIKELGHVSYALVENEGDSADKLASVRNDLAYLQKFI</sequence>
<dbReference type="PANTHER" id="PTHR12110">
    <property type="entry name" value="HYDROXYPYRUVATE ISOMERASE"/>
    <property type="match status" value="1"/>
</dbReference>
<dbReference type="PANTHER" id="PTHR12110:SF41">
    <property type="entry name" value="INOSOSE DEHYDRATASE"/>
    <property type="match status" value="1"/>
</dbReference>
<dbReference type="InterPro" id="IPR013022">
    <property type="entry name" value="Xyl_isomerase-like_TIM-brl"/>
</dbReference>
<dbReference type="SUPFAM" id="SSF51658">
    <property type="entry name" value="Xylose isomerase-like"/>
    <property type="match status" value="1"/>
</dbReference>
<dbReference type="InterPro" id="IPR036237">
    <property type="entry name" value="Xyl_isomerase-like_sf"/>
</dbReference>
<dbReference type="Gene3D" id="3.20.20.150">
    <property type="entry name" value="Divalent-metal-dependent TIM barrel enzymes"/>
    <property type="match status" value="1"/>
</dbReference>
<dbReference type="EMBL" id="LYPA01000065">
    <property type="protein sequence ID" value="OBR64188.1"/>
    <property type="molecule type" value="Genomic_DNA"/>
</dbReference>
<dbReference type="Pfam" id="PF01261">
    <property type="entry name" value="AP_endonuc_2"/>
    <property type="match status" value="1"/>
</dbReference>
<keyword evidence="3" id="KW-1185">Reference proteome</keyword>
<feature type="domain" description="Xylose isomerase-like TIM barrel" evidence="1">
    <location>
        <begin position="24"/>
        <end position="287"/>
    </location>
</feature>
<accession>A0A1A5YF25</accession>
<evidence type="ECO:0000259" key="1">
    <source>
        <dbReference type="Pfam" id="PF01261"/>
    </source>
</evidence>
<organism evidence="2 3">
    <name type="scientific">Paenibacillus oryzae</name>
    <dbReference type="NCBI Taxonomy" id="1844972"/>
    <lineage>
        <taxon>Bacteria</taxon>
        <taxon>Bacillati</taxon>
        <taxon>Bacillota</taxon>
        <taxon>Bacilli</taxon>
        <taxon>Bacillales</taxon>
        <taxon>Paenibacillaceae</taxon>
        <taxon>Paenibacillus</taxon>
    </lineage>
</organism>
<gene>
    <name evidence="2" type="ORF">A7K91_11695</name>
</gene>
<dbReference type="Proteomes" id="UP000092024">
    <property type="component" value="Unassembled WGS sequence"/>
</dbReference>
<dbReference type="STRING" id="1844972.A7K91_11695"/>
<name>A0A1A5YF25_9BACL</name>
<dbReference type="InterPro" id="IPR050312">
    <property type="entry name" value="IolE/XylAMocC-like"/>
</dbReference>
<evidence type="ECO:0000313" key="2">
    <source>
        <dbReference type="EMBL" id="OBR64188.1"/>
    </source>
</evidence>
<proteinExistence type="predicted"/>
<protein>
    <recommendedName>
        <fullName evidence="1">Xylose isomerase-like TIM barrel domain-containing protein</fullName>
    </recommendedName>
</protein>